<accession>A0A974SNQ0</accession>
<gene>
    <name evidence="2" type="ORF">IWH25_18220</name>
</gene>
<evidence type="ECO:0000313" key="3">
    <source>
        <dbReference type="Proteomes" id="UP000663444"/>
    </source>
</evidence>
<proteinExistence type="predicted"/>
<sequence>MKSIKRKALVILGALTLTAATPVLAAGESGAHRHEHAASPATLQLNAGKKWETDAALRQSMGSIRQMMAGALHDIHENRLSAKGYGQLAHKVEDEVGKIVANCKLSAEADAQLHVVVGELLGGAEGMAGKAKGVKRQGGAVQVIGALEKYATYFDDPGFKPIAH</sequence>
<keyword evidence="3" id="KW-1185">Reference proteome</keyword>
<dbReference type="AlphaFoldDB" id="A0A974SNQ0"/>
<organism evidence="2 3">
    <name type="scientific">Azospira restricta</name>
    <dbReference type="NCBI Taxonomy" id="404405"/>
    <lineage>
        <taxon>Bacteria</taxon>
        <taxon>Pseudomonadati</taxon>
        <taxon>Pseudomonadota</taxon>
        <taxon>Betaproteobacteria</taxon>
        <taxon>Rhodocyclales</taxon>
        <taxon>Rhodocyclaceae</taxon>
        <taxon>Azospira</taxon>
    </lineage>
</organism>
<dbReference type="EMBL" id="CP064781">
    <property type="protein sequence ID" value="QRJ63647.1"/>
    <property type="molecule type" value="Genomic_DNA"/>
</dbReference>
<dbReference type="Proteomes" id="UP000663444">
    <property type="component" value="Chromosome"/>
</dbReference>
<keyword evidence="1" id="KW-0732">Signal</keyword>
<evidence type="ECO:0008006" key="4">
    <source>
        <dbReference type="Google" id="ProtNLM"/>
    </source>
</evidence>
<name>A0A974SNQ0_9RHOO</name>
<evidence type="ECO:0000256" key="1">
    <source>
        <dbReference type="SAM" id="SignalP"/>
    </source>
</evidence>
<protein>
    <recommendedName>
        <fullName evidence="4">DnrO protein</fullName>
    </recommendedName>
</protein>
<evidence type="ECO:0000313" key="2">
    <source>
        <dbReference type="EMBL" id="QRJ63647.1"/>
    </source>
</evidence>
<dbReference type="KEGG" id="ares:IWH25_18220"/>
<dbReference type="RefSeq" id="WP_203387178.1">
    <property type="nucleotide sequence ID" value="NZ_CP064781.1"/>
</dbReference>
<feature type="chain" id="PRO_5037608591" description="DnrO protein" evidence="1">
    <location>
        <begin position="26"/>
        <end position="164"/>
    </location>
</feature>
<reference evidence="2" key="1">
    <citation type="submission" date="2020-11" db="EMBL/GenBank/DDBJ databases">
        <title>Azospira restricta DSM 18626 genome sequence.</title>
        <authorList>
            <person name="Moe W.M."/>
        </authorList>
    </citation>
    <scope>NUCLEOTIDE SEQUENCE</scope>
    <source>
        <strain evidence="2">DSM 18626</strain>
    </source>
</reference>
<feature type="signal peptide" evidence="1">
    <location>
        <begin position="1"/>
        <end position="25"/>
    </location>
</feature>